<dbReference type="RefSeq" id="WP_105697763.1">
    <property type="nucleotide sequence ID" value="NZ_CP159260.1"/>
</dbReference>
<organism evidence="1 2">
    <name type="scientific">Pseudomonas poae</name>
    <dbReference type="NCBI Taxonomy" id="200451"/>
    <lineage>
        <taxon>Bacteria</taxon>
        <taxon>Pseudomonadati</taxon>
        <taxon>Pseudomonadota</taxon>
        <taxon>Gammaproteobacteria</taxon>
        <taxon>Pseudomonadales</taxon>
        <taxon>Pseudomonadaceae</taxon>
        <taxon>Pseudomonas</taxon>
    </lineage>
</organism>
<protein>
    <submittedName>
        <fullName evidence="1">Uncharacterized protein</fullName>
    </submittedName>
</protein>
<keyword evidence="2" id="KW-1185">Reference proteome</keyword>
<dbReference type="Proteomes" id="UP000238045">
    <property type="component" value="Unassembled WGS sequence"/>
</dbReference>
<comment type="caution">
    <text evidence="1">The sequence shown here is derived from an EMBL/GenBank/DDBJ whole genome shotgun (WGS) entry which is preliminary data.</text>
</comment>
<dbReference type="EMBL" id="PCQL01000017">
    <property type="protein sequence ID" value="PRC16115.1"/>
    <property type="molecule type" value="Genomic_DNA"/>
</dbReference>
<evidence type="ECO:0000313" key="2">
    <source>
        <dbReference type="Proteomes" id="UP000238045"/>
    </source>
</evidence>
<reference evidence="1 2" key="1">
    <citation type="submission" date="2017-09" db="EMBL/GenBank/DDBJ databases">
        <title>Genomic, metabolic, and phenotypic characteristics of bacterial isolates from the natural microbiome of the model nematode Caenorhabditis elegans.</title>
        <authorList>
            <person name="Zimmermann J."/>
            <person name="Obeng N."/>
            <person name="Yang W."/>
            <person name="Obeng O."/>
            <person name="Kissoyan K."/>
            <person name="Pees B."/>
            <person name="Dirksen P."/>
            <person name="Hoppner M."/>
            <person name="Franke A."/>
            <person name="Rosenstiel P."/>
            <person name="Leippe M."/>
            <person name="Dierking K."/>
            <person name="Kaleta C."/>
            <person name="Schulenburg H."/>
        </authorList>
    </citation>
    <scope>NUCLEOTIDE SEQUENCE [LARGE SCALE GENOMIC DNA]</scope>
    <source>
        <strain evidence="1 2">MYb117</strain>
    </source>
</reference>
<proteinExistence type="predicted"/>
<accession>A0A2S9EL37</accession>
<name>A0A2S9EL37_9PSED</name>
<gene>
    <name evidence="1" type="ORF">CQZ99_16720</name>
</gene>
<sequence>MSTVNLTKIDAIGSIVTFYGKSTANSDIYIAQPGGAQLATGKALSDGNFIITSAPLPAGKYSALGTVLKGGVVANNNDWSTPIDFSVTLFLSENFDTEELTSSRQPIITDSGVLFWYNGSGIDQLPGIIKAKALRFMSTSFIPEAQLIGKLEGKVYILSPGSSYPVQPSGMLQILLPDAFSGLKKFSKVSFGCYSSFGGLTVKCCNGATEVASAITLPTGFKKVEFNSPIIDNIQISGYDLLAVDKIEFTLL</sequence>
<dbReference type="AlphaFoldDB" id="A0A2S9EL37"/>
<evidence type="ECO:0000313" key="1">
    <source>
        <dbReference type="EMBL" id="PRC16115.1"/>
    </source>
</evidence>